<evidence type="ECO:0000256" key="1">
    <source>
        <dbReference type="ARBA" id="ARBA00023015"/>
    </source>
</evidence>
<accession>A0A179F1S6</accession>
<dbReference type="SMART" id="SM00906">
    <property type="entry name" value="Fungal_trans"/>
    <property type="match status" value="1"/>
</dbReference>
<reference evidence="7 8" key="1">
    <citation type="journal article" date="2016" name="PLoS Pathog.">
        <title>Biosynthesis of antibiotic leucinostatins in bio-control fungus Purpureocillium lilacinum and their inhibition on phytophthora revealed by genome mining.</title>
        <authorList>
            <person name="Wang G."/>
            <person name="Liu Z."/>
            <person name="Lin R."/>
            <person name="Li E."/>
            <person name="Mao Z."/>
            <person name="Ling J."/>
            <person name="Yang Y."/>
            <person name="Yin W.B."/>
            <person name="Xie B."/>
        </authorList>
    </citation>
    <scope>NUCLEOTIDE SEQUENCE [LARGE SCALE GENOMIC DNA]</scope>
    <source>
        <strain evidence="7">170</strain>
    </source>
</reference>
<dbReference type="OrthoDB" id="3364175at2759"/>
<evidence type="ECO:0000256" key="3">
    <source>
        <dbReference type="ARBA" id="ARBA00023163"/>
    </source>
</evidence>
<dbReference type="AlphaFoldDB" id="A0A179F1S6"/>
<keyword evidence="3" id="KW-0804">Transcription</keyword>
<keyword evidence="2" id="KW-0238">DNA-binding</keyword>
<feature type="domain" description="Xylanolytic transcriptional activator regulatory" evidence="6">
    <location>
        <begin position="253"/>
        <end position="326"/>
    </location>
</feature>
<dbReference type="GO" id="GO:0005634">
    <property type="term" value="C:nucleus"/>
    <property type="evidence" value="ECO:0007669"/>
    <property type="project" value="TreeGrafter"/>
</dbReference>
<comment type="caution">
    <text evidence="7">The sequence shown here is derived from an EMBL/GenBank/DDBJ whole genome shotgun (WGS) entry which is preliminary data.</text>
</comment>
<dbReference type="Pfam" id="PF04082">
    <property type="entry name" value="Fungal_trans"/>
    <property type="match status" value="1"/>
</dbReference>
<dbReference type="PANTHER" id="PTHR47424:SF3">
    <property type="entry name" value="REGULATORY PROTEIN GAL4"/>
    <property type="match status" value="1"/>
</dbReference>
<name>A0A179F1S6_METCM</name>
<sequence length="347" mass="38391">MSQINERRSAIREGSSPTPSIEDGDIDIQDDGSSNHGALIVSVQPQASEEQVDVNDTDGMAVSLVDDNDPGCFGPTSNISLMRIIFQVVARRGYVRDSLKFPSTGTKYTGAMVNPSRLIPGSPSRTEIGSCNQLPPDHRTRTLIRHYFSTTGMLFPYIHEPSFLETYENLKKNNFRVRARRTWLALLNIMLAMASCGGCQDAENAKTVESEIFYRRAQELCGSQMLAGATLETVQYLLLTSQYLQGIQKAAQTWATHGLAVKAALSIGIHLQQNLGSHPPIEVEMRKRTWYGCVVLDRSLSMTYGRPSTIHEDYVQLELPVAIQGELGESKSVAFFTATMQVTHEPC</sequence>
<gene>
    <name evidence="7" type="ORF">VFPPC_10393</name>
</gene>
<dbReference type="GO" id="GO:0000981">
    <property type="term" value="F:DNA-binding transcription factor activity, RNA polymerase II-specific"/>
    <property type="evidence" value="ECO:0007669"/>
    <property type="project" value="TreeGrafter"/>
</dbReference>
<keyword evidence="8" id="KW-1185">Reference proteome</keyword>
<dbReference type="GO" id="GO:0008270">
    <property type="term" value="F:zinc ion binding"/>
    <property type="evidence" value="ECO:0007669"/>
    <property type="project" value="InterPro"/>
</dbReference>
<feature type="region of interest" description="Disordered" evidence="5">
    <location>
        <begin position="1"/>
        <end position="36"/>
    </location>
</feature>
<keyword evidence="1" id="KW-0805">Transcription regulation</keyword>
<organism evidence="7 8">
    <name type="scientific">Pochonia chlamydosporia 170</name>
    <dbReference type="NCBI Taxonomy" id="1380566"/>
    <lineage>
        <taxon>Eukaryota</taxon>
        <taxon>Fungi</taxon>
        <taxon>Dikarya</taxon>
        <taxon>Ascomycota</taxon>
        <taxon>Pezizomycotina</taxon>
        <taxon>Sordariomycetes</taxon>
        <taxon>Hypocreomycetidae</taxon>
        <taxon>Hypocreales</taxon>
        <taxon>Clavicipitaceae</taxon>
        <taxon>Pochonia</taxon>
    </lineage>
</organism>
<dbReference type="Proteomes" id="UP000078397">
    <property type="component" value="Unassembled WGS sequence"/>
</dbReference>
<dbReference type="EMBL" id="LSBJ02000011">
    <property type="protein sequence ID" value="OAQ59331.1"/>
    <property type="molecule type" value="Genomic_DNA"/>
</dbReference>
<dbReference type="CDD" id="cd12148">
    <property type="entry name" value="fungal_TF_MHR"/>
    <property type="match status" value="1"/>
</dbReference>
<dbReference type="InterPro" id="IPR051127">
    <property type="entry name" value="Fungal_SecMet_Regulators"/>
</dbReference>
<evidence type="ECO:0000313" key="7">
    <source>
        <dbReference type="EMBL" id="OAQ59331.1"/>
    </source>
</evidence>
<evidence type="ECO:0000256" key="2">
    <source>
        <dbReference type="ARBA" id="ARBA00023125"/>
    </source>
</evidence>
<dbReference type="PANTHER" id="PTHR47424">
    <property type="entry name" value="REGULATORY PROTEIN GAL4"/>
    <property type="match status" value="1"/>
</dbReference>
<evidence type="ECO:0000256" key="5">
    <source>
        <dbReference type="SAM" id="MobiDB-lite"/>
    </source>
</evidence>
<evidence type="ECO:0000259" key="6">
    <source>
        <dbReference type="SMART" id="SM00906"/>
    </source>
</evidence>
<evidence type="ECO:0000313" key="8">
    <source>
        <dbReference type="Proteomes" id="UP000078397"/>
    </source>
</evidence>
<dbReference type="GO" id="GO:0000435">
    <property type="term" value="P:positive regulation of transcription from RNA polymerase II promoter by galactose"/>
    <property type="evidence" value="ECO:0007669"/>
    <property type="project" value="TreeGrafter"/>
</dbReference>
<keyword evidence="4" id="KW-0539">Nucleus</keyword>
<proteinExistence type="predicted"/>
<dbReference type="GeneID" id="28852764"/>
<dbReference type="InterPro" id="IPR007219">
    <property type="entry name" value="XnlR_reg_dom"/>
</dbReference>
<dbReference type="KEGG" id="pchm:VFPPC_10393"/>
<feature type="compositionally biased region" description="Basic and acidic residues" evidence="5">
    <location>
        <begin position="1"/>
        <end position="11"/>
    </location>
</feature>
<dbReference type="RefSeq" id="XP_018137355.1">
    <property type="nucleotide sequence ID" value="XM_018288770.1"/>
</dbReference>
<dbReference type="GO" id="GO:0006351">
    <property type="term" value="P:DNA-templated transcription"/>
    <property type="evidence" value="ECO:0007669"/>
    <property type="project" value="InterPro"/>
</dbReference>
<evidence type="ECO:0000256" key="4">
    <source>
        <dbReference type="ARBA" id="ARBA00023242"/>
    </source>
</evidence>
<protein>
    <submittedName>
        <fullName evidence="7">C6 transcription factor</fullName>
    </submittedName>
</protein>
<dbReference type="GO" id="GO:0000978">
    <property type="term" value="F:RNA polymerase II cis-regulatory region sequence-specific DNA binding"/>
    <property type="evidence" value="ECO:0007669"/>
    <property type="project" value="TreeGrafter"/>
</dbReference>